<dbReference type="Proteomes" id="UP000595857">
    <property type="component" value="Chromosome"/>
</dbReference>
<keyword evidence="4" id="KW-1185">Reference proteome</keyword>
<dbReference type="SUPFAM" id="SSF51735">
    <property type="entry name" value="NAD(P)-binding Rossmann-fold domains"/>
    <property type="match status" value="1"/>
</dbReference>
<accession>A0ABX7CA95</accession>
<dbReference type="PANTHER" id="PTHR42760">
    <property type="entry name" value="SHORT-CHAIN DEHYDROGENASES/REDUCTASES FAMILY MEMBER"/>
    <property type="match status" value="1"/>
</dbReference>
<evidence type="ECO:0000313" key="3">
    <source>
        <dbReference type="EMBL" id="QQR41208.1"/>
    </source>
</evidence>
<reference evidence="3 4" key="1">
    <citation type="submission" date="2021-01" db="EMBL/GenBank/DDBJ databases">
        <title>Genome seq and assembly of Devosia sp. LEGU1.</title>
        <authorList>
            <person name="Chhetri G."/>
        </authorList>
    </citation>
    <scope>NUCLEOTIDE SEQUENCE [LARGE SCALE GENOMIC DNA]</scope>
    <source>
        <strain evidence="3 4">LEGU1</strain>
    </source>
</reference>
<proteinExistence type="inferred from homology"/>
<dbReference type="PRINTS" id="PR00080">
    <property type="entry name" value="SDRFAMILY"/>
</dbReference>
<dbReference type="InterPro" id="IPR036291">
    <property type="entry name" value="NAD(P)-bd_dom_sf"/>
</dbReference>
<evidence type="ECO:0000256" key="1">
    <source>
        <dbReference type="ARBA" id="ARBA00006484"/>
    </source>
</evidence>
<dbReference type="EMBL" id="CP068046">
    <property type="protein sequence ID" value="QQR41208.1"/>
    <property type="molecule type" value="Genomic_DNA"/>
</dbReference>
<name>A0ABX7CA95_9HYPH</name>
<dbReference type="Gene3D" id="3.40.50.720">
    <property type="entry name" value="NAD(P)-binding Rossmann-like Domain"/>
    <property type="match status" value="1"/>
</dbReference>
<dbReference type="PANTHER" id="PTHR42760:SF133">
    <property type="entry name" value="3-OXOACYL-[ACYL-CARRIER-PROTEIN] REDUCTASE"/>
    <property type="match status" value="1"/>
</dbReference>
<dbReference type="PRINTS" id="PR00081">
    <property type="entry name" value="GDHRDH"/>
</dbReference>
<dbReference type="Pfam" id="PF13561">
    <property type="entry name" value="adh_short_C2"/>
    <property type="match status" value="1"/>
</dbReference>
<sequence>MLMSGLFSVEGKIAVVTGGLGQLGREFAASLAEAGAKVAIYSRRPVAQDKLDELYPGLQDNIRVYEASVTDKAALEAATDQLISDWGVPHILVNNAGIDSKPDGGAEQNAPFEVYPQKFWDDIIDVNLTGVMLCSQVIGTKMAEAGRGSIINVGSIYGIVSPNQALYAYRQERDGVPFIKAVSYAASKSGLVNLTRYVATYWAEKNVRCNLISFGGVKTGSFDKEFVDNFLERVPMRRQAEKSEYNGVIQFLASDASSYMTGSNVVVDGGFTAW</sequence>
<evidence type="ECO:0000256" key="2">
    <source>
        <dbReference type="ARBA" id="ARBA00023002"/>
    </source>
</evidence>
<evidence type="ECO:0000313" key="4">
    <source>
        <dbReference type="Proteomes" id="UP000595857"/>
    </source>
</evidence>
<gene>
    <name evidence="3" type="ORF">JI748_12080</name>
</gene>
<keyword evidence="2" id="KW-0560">Oxidoreductase</keyword>
<comment type="similarity">
    <text evidence="1">Belongs to the short-chain dehydrogenases/reductases (SDR) family.</text>
</comment>
<organism evidence="3 4">
    <name type="scientific">Devosia rhizoryzae</name>
    <dbReference type="NCBI Taxonomy" id="2774137"/>
    <lineage>
        <taxon>Bacteria</taxon>
        <taxon>Pseudomonadati</taxon>
        <taxon>Pseudomonadota</taxon>
        <taxon>Alphaproteobacteria</taxon>
        <taxon>Hyphomicrobiales</taxon>
        <taxon>Devosiaceae</taxon>
        <taxon>Devosia</taxon>
    </lineage>
</organism>
<protein>
    <submittedName>
        <fullName evidence="3">SDR family oxidoreductase</fullName>
    </submittedName>
</protein>
<dbReference type="InterPro" id="IPR002347">
    <property type="entry name" value="SDR_fam"/>
</dbReference>